<accession>A0A853MFL0</accession>
<evidence type="ECO:0000256" key="1">
    <source>
        <dbReference type="SAM" id="MobiDB-lite"/>
    </source>
</evidence>
<dbReference type="AlphaFoldDB" id="A0A853MFL0"/>
<dbReference type="EMBL" id="LYXA01000001">
    <property type="protein sequence ID" value="OBU77673.1"/>
    <property type="molecule type" value="Genomic_DNA"/>
</dbReference>
<proteinExistence type="predicted"/>
<dbReference type="PANTHER" id="PTHR38753:SF1">
    <property type="entry name" value="SLR1441 PROTEIN"/>
    <property type="match status" value="1"/>
</dbReference>
<dbReference type="Proteomes" id="UP000093903">
    <property type="component" value="Unassembled WGS sequence"/>
</dbReference>
<dbReference type="InterPro" id="IPR011335">
    <property type="entry name" value="Restrct_endonuc-II-like"/>
</dbReference>
<organism evidence="2 3">
    <name type="scientific">Cylindrospermopsis raciborskii CS-505</name>
    <dbReference type="NCBI Taxonomy" id="533240"/>
    <lineage>
        <taxon>Bacteria</taxon>
        <taxon>Bacillati</taxon>
        <taxon>Cyanobacteriota</taxon>
        <taxon>Cyanophyceae</taxon>
        <taxon>Nostocales</taxon>
        <taxon>Aphanizomenonaceae</taxon>
        <taxon>Cylindrospermopsis</taxon>
    </lineage>
</organism>
<name>A0A853MFL0_9CYAN</name>
<protein>
    <recommendedName>
        <fullName evidence="4">DUF3782 domain-containing protein</fullName>
    </recommendedName>
</protein>
<sequence>MSNETITIADIFALFKESERQREAEQKRLSQEIEREREERQQEYEKRQQEYEARQQEYEARQQREREERQRENEARQQEYEARQQRENEARQREYEERQRKHEEEMNQFRISMEETRKIVAETNKNMGSITSRWGEFVENLVRPAAVRLFKEQGINVHYTSLQVKADDYAGSIEIDIWAENDGEIVAIEVKSHLKVRDIKRFITVLDRFKDVFPKYKNYRLYGAVAGIKVDEKADQYALEQGLFLIRPAGDSVAIDMKKDFQAKVW</sequence>
<dbReference type="PANTHER" id="PTHR38753">
    <property type="entry name" value="SLR1441 PROTEIN"/>
    <property type="match status" value="1"/>
</dbReference>
<feature type="region of interest" description="Disordered" evidence="1">
    <location>
        <begin position="16"/>
        <end position="105"/>
    </location>
</feature>
<dbReference type="InterPro" id="IPR011856">
    <property type="entry name" value="tRNA_endonuc-like_dom_sf"/>
</dbReference>
<evidence type="ECO:0008006" key="4">
    <source>
        <dbReference type="Google" id="ProtNLM"/>
    </source>
</evidence>
<dbReference type="Gene3D" id="3.40.1350.10">
    <property type="match status" value="1"/>
</dbReference>
<evidence type="ECO:0000313" key="3">
    <source>
        <dbReference type="Proteomes" id="UP000093903"/>
    </source>
</evidence>
<gene>
    <name evidence="2" type="ORF">A9P98_16340</name>
</gene>
<dbReference type="SUPFAM" id="SSF52980">
    <property type="entry name" value="Restriction endonuclease-like"/>
    <property type="match status" value="1"/>
</dbReference>
<dbReference type="RefSeq" id="WP_065180078.1">
    <property type="nucleotide sequence ID" value="NZ_LYXA01000001.1"/>
</dbReference>
<dbReference type="GO" id="GO:0003676">
    <property type="term" value="F:nucleic acid binding"/>
    <property type="evidence" value="ECO:0007669"/>
    <property type="project" value="InterPro"/>
</dbReference>
<comment type="caution">
    <text evidence="2">The sequence shown here is derived from an EMBL/GenBank/DDBJ whole genome shotgun (WGS) entry which is preliminary data.</text>
</comment>
<evidence type="ECO:0000313" key="2">
    <source>
        <dbReference type="EMBL" id="OBU77673.1"/>
    </source>
</evidence>
<reference evidence="2 3" key="1">
    <citation type="submission" date="2016-05" db="EMBL/GenBank/DDBJ databases">
        <title>First complete genome of the cyanobacterium Cylindrospermopsis raciborskii CS505, containing a circular chromosome and a single extrachromosomal element.</title>
        <authorList>
            <person name="Fuentes J."/>
            <person name="Tamames J."/>
            <person name="Allen E."/>
            <person name="Plominski A."/>
            <person name="Vasquez M."/>
        </authorList>
    </citation>
    <scope>NUCLEOTIDE SEQUENCE [LARGE SCALE GENOMIC DNA]</scope>
    <source>
        <strain evidence="2 3">CS505</strain>
    </source>
</reference>